<accession>A0A6G4UDP0</accession>
<name>A0A6G4UDP0_9ACTN</name>
<sequence>MSVQHASRFVTALAAAGALILMAPQQAHAGAIGSTAVETFEYSVGGVTMKVPTGCMFTHIIRGGGKKITYQNAGVDCGFVGALNSGFCNWRIDFRYADTNNKTYRTSRGKTHPKCKIDPMRNNAPQTLPRYGKACAHLYVNGVRRVTQCHHITK</sequence>
<dbReference type="AlphaFoldDB" id="A0A6G4UDP0"/>
<dbReference type="RefSeq" id="WP_165244494.1">
    <property type="nucleotide sequence ID" value="NZ_JAAKZV010000302.1"/>
</dbReference>
<feature type="signal peptide" evidence="1">
    <location>
        <begin position="1"/>
        <end position="29"/>
    </location>
</feature>
<evidence type="ECO:0000313" key="3">
    <source>
        <dbReference type="Proteomes" id="UP000481583"/>
    </source>
</evidence>
<evidence type="ECO:0008006" key="4">
    <source>
        <dbReference type="Google" id="ProtNLM"/>
    </source>
</evidence>
<dbReference type="EMBL" id="JAAKZV010000302">
    <property type="protein sequence ID" value="NGN69498.1"/>
    <property type="molecule type" value="Genomic_DNA"/>
</dbReference>
<evidence type="ECO:0000256" key="1">
    <source>
        <dbReference type="SAM" id="SignalP"/>
    </source>
</evidence>
<keyword evidence="1" id="KW-0732">Signal</keyword>
<feature type="chain" id="PRO_5026178874" description="Secreted protein" evidence="1">
    <location>
        <begin position="30"/>
        <end position="154"/>
    </location>
</feature>
<proteinExistence type="predicted"/>
<protein>
    <recommendedName>
        <fullName evidence="4">Secreted protein</fullName>
    </recommendedName>
</protein>
<gene>
    <name evidence="2" type="ORF">G5C51_37125</name>
</gene>
<dbReference type="Proteomes" id="UP000481583">
    <property type="component" value="Unassembled WGS sequence"/>
</dbReference>
<keyword evidence="3" id="KW-1185">Reference proteome</keyword>
<organism evidence="2 3">
    <name type="scientific">Streptomyces coryli</name>
    <dbReference type="NCBI Taxonomy" id="1128680"/>
    <lineage>
        <taxon>Bacteria</taxon>
        <taxon>Bacillati</taxon>
        <taxon>Actinomycetota</taxon>
        <taxon>Actinomycetes</taxon>
        <taxon>Kitasatosporales</taxon>
        <taxon>Streptomycetaceae</taxon>
        <taxon>Streptomyces</taxon>
    </lineage>
</organism>
<evidence type="ECO:0000313" key="2">
    <source>
        <dbReference type="EMBL" id="NGN69498.1"/>
    </source>
</evidence>
<comment type="caution">
    <text evidence="2">The sequence shown here is derived from an EMBL/GenBank/DDBJ whole genome shotgun (WGS) entry which is preliminary data.</text>
</comment>
<reference evidence="2 3" key="1">
    <citation type="submission" date="2020-02" db="EMBL/GenBank/DDBJ databases">
        <title>Whole-genome analyses of novel actinobacteria.</title>
        <authorList>
            <person name="Sahin N."/>
        </authorList>
    </citation>
    <scope>NUCLEOTIDE SEQUENCE [LARGE SCALE GENOMIC DNA]</scope>
    <source>
        <strain evidence="2 3">A7024</strain>
    </source>
</reference>